<dbReference type="Proteomes" id="UP000887578">
    <property type="component" value="Unplaced"/>
</dbReference>
<dbReference type="WBParaSite" id="PDA_v2.g1279.t1">
    <property type="protein sequence ID" value="PDA_v2.g1279.t1"/>
    <property type="gene ID" value="PDA_v2.g1279"/>
</dbReference>
<accession>A0A914P603</accession>
<keyword evidence="2" id="KW-1185">Reference proteome</keyword>
<feature type="compositionally biased region" description="Basic and acidic residues" evidence="1">
    <location>
        <begin position="88"/>
        <end position="101"/>
    </location>
</feature>
<organism evidence="2 3">
    <name type="scientific">Panagrolaimus davidi</name>
    <dbReference type="NCBI Taxonomy" id="227884"/>
    <lineage>
        <taxon>Eukaryota</taxon>
        <taxon>Metazoa</taxon>
        <taxon>Ecdysozoa</taxon>
        <taxon>Nematoda</taxon>
        <taxon>Chromadorea</taxon>
        <taxon>Rhabditida</taxon>
        <taxon>Tylenchina</taxon>
        <taxon>Panagrolaimomorpha</taxon>
        <taxon>Panagrolaimoidea</taxon>
        <taxon>Panagrolaimidae</taxon>
        <taxon>Panagrolaimus</taxon>
    </lineage>
</organism>
<evidence type="ECO:0000256" key="1">
    <source>
        <dbReference type="SAM" id="MobiDB-lite"/>
    </source>
</evidence>
<evidence type="ECO:0000313" key="2">
    <source>
        <dbReference type="Proteomes" id="UP000887578"/>
    </source>
</evidence>
<sequence>MCSTVYKESIAFLIQAKPADLAKTQVTVSVHDTSRSATGDDIIGSVFLGPHSIDKSESEQWKNTIEHLGKEYKGSHNLKPPSINNHNPDVHVSETHSDSEE</sequence>
<protein>
    <submittedName>
        <fullName evidence="3">Uncharacterized protein</fullName>
    </submittedName>
</protein>
<reference evidence="3" key="1">
    <citation type="submission" date="2022-11" db="UniProtKB">
        <authorList>
            <consortium name="WormBaseParasite"/>
        </authorList>
    </citation>
    <scope>IDENTIFICATION</scope>
</reference>
<feature type="region of interest" description="Disordered" evidence="1">
    <location>
        <begin position="72"/>
        <end position="101"/>
    </location>
</feature>
<evidence type="ECO:0000313" key="3">
    <source>
        <dbReference type="WBParaSite" id="PDA_v2.g1279.t1"/>
    </source>
</evidence>
<dbReference type="SUPFAM" id="SSF49562">
    <property type="entry name" value="C2 domain (Calcium/lipid-binding domain, CaLB)"/>
    <property type="match status" value="1"/>
</dbReference>
<name>A0A914P603_9BILA</name>
<dbReference type="Gene3D" id="2.60.40.150">
    <property type="entry name" value="C2 domain"/>
    <property type="match status" value="1"/>
</dbReference>
<dbReference type="InterPro" id="IPR035892">
    <property type="entry name" value="C2_domain_sf"/>
</dbReference>
<dbReference type="AlphaFoldDB" id="A0A914P603"/>
<proteinExistence type="predicted"/>